<comment type="caution">
    <text evidence="1">The sequence shown here is derived from an EMBL/GenBank/DDBJ whole genome shotgun (WGS) entry which is preliminary data.</text>
</comment>
<evidence type="ECO:0000313" key="1">
    <source>
        <dbReference type="EMBL" id="MBB3149377.1"/>
    </source>
</evidence>
<evidence type="ECO:0000313" key="2">
    <source>
        <dbReference type="Proteomes" id="UP000554520"/>
    </source>
</evidence>
<proteinExistence type="predicted"/>
<dbReference type="Proteomes" id="UP000554520">
    <property type="component" value="Unassembled WGS sequence"/>
</dbReference>
<dbReference type="EMBL" id="JACHXN010000031">
    <property type="protein sequence ID" value="MBB3149377.1"/>
    <property type="molecule type" value="Genomic_DNA"/>
</dbReference>
<sequence length="66" mass="7393">MLLMRIAQQAETIANLEHRIQLLLVAHKAMIIAVGRQGGAEAWRELFLGYEHVTAEIDELVRDAAP</sequence>
<gene>
    <name evidence="1" type="ORF">FHS21_005830</name>
</gene>
<organism evidence="1 2">
    <name type="scientific">Phyllobacterium trifolii</name>
    <dbReference type="NCBI Taxonomy" id="300193"/>
    <lineage>
        <taxon>Bacteria</taxon>
        <taxon>Pseudomonadati</taxon>
        <taxon>Pseudomonadota</taxon>
        <taxon>Alphaproteobacteria</taxon>
        <taxon>Hyphomicrobiales</taxon>
        <taxon>Phyllobacteriaceae</taxon>
        <taxon>Phyllobacterium</taxon>
    </lineage>
</organism>
<dbReference type="AlphaFoldDB" id="A0A839UFP1"/>
<name>A0A839UFP1_9HYPH</name>
<reference evidence="1 2" key="1">
    <citation type="submission" date="2020-08" db="EMBL/GenBank/DDBJ databases">
        <title>Genomic Encyclopedia of Type Strains, Phase III (KMG-III): the genomes of soil and plant-associated and newly described type strains.</title>
        <authorList>
            <person name="Whitman W."/>
        </authorList>
    </citation>
    <scope>NUCLEOTIDE SEQUENCE [LARGE SCALE GENOMIC DNA]</scope>
    <source>
        <strain evidence="1 2">CECT 7015</strain>
    </source>
</reference>
<keyword evidence="2" id="KW-1185">Reference proteome</keyword>
<accession>A0A839UFP1</accession>
<dbReference type="RefSeq" id="WP_183665160.1">
    <property type="nucleotide sequence ID" value="NZ_JACHXN010000031.1"/>
</dbReference>
<protein>
    <submittedName>
        <fullName evidence="1">Uncharacterized protein</fullName>
    </submittedName>
</protein>